<dbReference type="Gene3D" id="3.30.420.10">
    <property type="entry name" value="Ribonuclease H-like superfamily/Ribonuclease H"/>
    <property type="match status" value="1"/>
</dbReference>
<sequence length="183" mass="20372">MYSTFHDLNFYEWLKANSTNQLVHRSQDTAIKAIRDFIWLKAREFLAITTRVAHTGTRETIQVGRTPPPPGFIKFNTDGSASPNPGQSGAGGIIRGEFGNWGYLKLVLEIDCKVAVSLLENGNYTFHSLSTLISDCRRLMTQIPDLGISHIMREANSAAHLLAKFGARMDTLFVVFNSCPPEL</sequence>
<dbReference type="EMBL" id="BPVZ01000004">
    <property type="protein sequence ID" value="GKU90308.1"/>
    <property type="molecule type" value="Genomic_DNA"/>
</dbReference>
<dbReference type="PANTHER" id="PTHR47723:SF19">
    <property type="entry name" value="POLYNUCLEOTIDYL TRANSFERASE, RIBONUCLEASE H-LIKE SUPERFAMILY PROTEIN"/>
    <property type="match status" value="1"/>
</dbReference>
<dbReference type="InterPro" id="IPR053151">
    <property type="entry name" value="RNase_H-like"/>
</dbReference>
<dbReference type="Pfam" id="PF13456">
    <property type="entry name" value="RVT_3"/>
    <property type="match status" value="1"/>
</dbReference>
<name>A0AAV5HNA4_9ROSI</name>
<reference evidence="2 3" key="1">
    <citation type="journal article" date="2021" name="Commun. Biol.">
        <title>The genome of Shorea leprosula (Dipterocarpaceae) highlights the ecological relevance of drought in aseasonal tropical rainforests.</title>
        <authorList>
            <person name="Ng K.K.S."/>
            <person name="Kobayashi M.J."/>
            <person name="Fawcett J.A."/>
            <person name="Hatakeyama M."/>
            <person name="Paape T."/>
            <person name="Ng C.H."/>
            <person name="Ang C.C."/>
            <person name="Tnah L.H."/>
            <person name="Lee C.T."/>
            <person name="Nishiyama T."/>
            <person name="Sese J."/>
            <person name="O'Brien M.J."/>
            <person name="Copetti D."/>
            <person name="Mohd Noor M.I."/>
            <person name="Ong R.C."/>
            <person name="Putra M."/>
            <person name="Sireger I.Z."/>
            <person name="Indrioko S."/>
            <person name="Kosugi Y."/>
            <person name="Izuno A."/>
            <person name="Isagi Y."/>
            <person name="Lee S.L."/>
            <person name="Shimizu K.K."/>
        </authorList>
    </citation>
    <scope>NUCLEOTIDE SEQUENCE [LARGE SCALE GENOMIC DNA]</scope>
    <source>
        <strain evidence="2">214</strain>
    </source>
</reference>
<keyword evidence="3" id="KW-1185">Reference proteome</keyword>
<accession>A0AAV5HNA4</accession>
<dbReference type="Proteomes" id="UP001054252">
    <property type="component" value="Unassembled WGS sequence"/>
</dbReference>
<dbReference type="CDD" id="cd06222">
    <property type="entry name" value="RNase_H_like"/>
    <property type="match status" value="1"/>
</dbReference>
<comment type="caution">
    <text evidence="2">The sequence shown here is derived from an EMBL/GenBank/DDBJ whole genome shotgun (WGS) entry which is preliminary data.</text>
</comment>
<evidence type="ECO:0000313" key="3">
    <source>
        <dbReference type="Proteomes" id="UP001054252"/>
    </source>
</evidence>
<dbReference type="InterPro" id="IPR044730">
    <property type="entry name" value="RNase_H-like_dom_plant"/>
</dbReference>
<dbReference type="PANTHER" id="PTHR47723">
    <property type="entry name" value="OS05G0353850 PROTEIN"/>
    <property type="match status" value="1"/>
</dbReference>
<protein>
    <recommendedName>
        <fullName evidence="1">RNase H type-1 domain-containing protein</fullName>
    </recommendedName>
</protein>
<gene>
    <name evidence="2" type="ORF">SLEP1_g4313</name>
</gene>
<dbReference type="SUPFAM" id="SSF53098">
    <property type="entry name" value="Ribonuclease H-like"/>
    <property type="match status" value="1"/>
</dbReference>
<dbReference type="GO" id="GO:0003676">
    <property type="term" value="F:nucleic acid binding"/>
    <property type="evidence" value="ECO:0007669"/>
    <property type="project" value="InterPro"/>
</dbReference>
<proteinExistence type="predicted"/>
<dbReference type="AlphaFoldDB" id="A0AAV5HNA4"/>
<dbReference type="InterPro" id="IPR012337">
    <property type="entry name" value="RNaseH-like_sf"/>
</dbReference>
<evidence type="ECO:0000313" key="2">
    <source>
        <dbReference type="EMBL" id="GKU90308.1"/>
    </source>
</evidence>
<feature type="domain" description="RNase H type-1" evidence="1">
    <location>
        <begin position="100"/>
        <end position="165"/>
    </location>
</feature>
<dbReference type="InterPro" id="IPR002156">
    <property type="entry name" value="RNaseH_domain"/>
</dbReference>
<dbReference type="InterPro" id="IPR036397">
    <property type="entry name" value="RNaseH_sf"/>
</dbReference>
<organism evidence="2 3">
    <name type="scientific">Rubroshorea leprosula</name>
    <dbReference type="NCBI Taxonomy" id="152421"/>
    <lineage>
        <taxon>Eukaryota</taxon>
        <taxon>Viridiplantae</taxon>
        <taxon>Streptophyta</taxon>
        <taxon>Embryophyta</taxon>
        <taxon>Tracheophyta</taxon>
        <taxon>Spermatophyta</taxon>
        <taxon>Magnoliopsida</taxon>
        <taxon>eudicotyledons</taxon>
        <taxon>Gunneridae</taxon>
        <taxon>Pentapetalae</taxon>
        <taxon>rosids</taxon>
        <taxon>malvids</taxon>
        <taxon>Malvales</taxon>
        <taxon>Dipterocarpaceae</taxon>
        <taxon>Rubroshorea</taxon>
    </lineage>
</organism>
<dbReference type="GO" id="GO:0004523">
    <property type="term" value="F:RNA-DNA hybrid ribonuclease activity"/>
    <property type="evidence" value="ECO:0007669"/>
    <property type="project" value="InterPro"/>
</dbReference>
<evidence type="ECO:0000259" key="1">
    <source>
        <dbReference type="Pfam" id="PF13456"/>
    </source>
</evidence>